<dbReference type="PANTHER" id="PTHR11533:SF276">
    <property type="entry name" value="GLUTAMYL AMINOPEPTIDASE"/>
    <property type="match status" value="1"/>
</dbReference>
<accession>E2AHL3</accession>
<name>E2AHL3_CAMFO</name>
<organism evidence="5">
    <name type="scientific">Camponotus floridanus</name>
    <name type="common">Florida carpenter ant</name>
    <dbReference type="NCBI Taxonomy" id="104421"/>
    <lineage>
        <taxon>Eukaryota</taxon>
        <taxon>Metazoa</taxon>
        <taxon>Ecdysozoa</taxon>
        <taxon>Arthropoda</taxon>
        <taxon>Hexapoda</taxon>
        <taxon>Insecta</taxon>
        <taxon>Pterygota</taxon>
        <taxon>Neoptera</taxon>
        <taxon>Endopterygota</taxon>
        <taxon>Hymenoptera</taxon>
        <taxon>Apocrita</taxon>
        <taxon>Aculeata</taxon>
        <taxon>Formicoidea</taxon>
        <taxon>Formicidae</taxon>
        <taxon>Formicinae</taxon>
        <taxon>Camponotus</taxon>
    </lineage>
</organism>
<evidence type="ECO:0000313" key="4">
    <source>
        <dbReference type="EMBL" id="EFN67083.1"/>
    </source>
</evidence>
<dbReference type="GO" id="GO:0005615">
    <property type="term" value="C:extracellular space"/>
    <property type="evidence" value="ECO:0007669"/>
    <property type="project" value="TreeGrafter"/>
</dbReference>
<keyword evidence="2 4" id="KW-0031">Aminopeptidase</keyword>
<feature type="domain" description="ERAP1-like C-terminal" evidence="3">
    <location>
        <begin position="94"/>
        <end position="185"/>
    </location>
</feature>
<evidence type="ECO:0000256" key="1">
    <source>
        <dbReference type="ARBA" id="ARBA00010136"/>
    </source>
</evidence>
<dbReference type="Gene3D" id="1.25.50.20">
    <property type="match status" value="1"/>
</dbReference>
<dbReference type="Proteomes" id="UP000000311">
    <property type="component" value="Unassembled WGS sequence"/>
</dbReference>
<dbReference type="STRING" id="104421.E2AHL3"/>
<dbReference type="Pfam" id="PF11838">
    <property type="entry name" value="ERAP1_C"/>
    <property type="match status" value="1"/>
</dbReference>
<dbReference type="OrthoDB" id="510539at2759"/>
<dbReference type="InterPro" id="IPR024571">
    <property type="entry name" value="ERAP1-like_C_dom"/>
</dbReference>
<protein>
    <submittedName>
        <fullName evidence="4">Aminopeptidase N</fullName>
    </submittedName>
</protein>
<sequence length="194" mass="23090">MQSVLDVSIQSIYNLEDKIINWTQLNHYPVINIKRTYNTNWLNVSIENSTNMWIFVNITTQSHSNLNKTLPKVWLLPHKPYQLQTIDFIDKNDWVLANIQSGCYRVNYDAENWSRLSKYLNFNAFDNIHVLDRAKIIDDTFHFLMTGRLNSTVFLDISHYLCRDADYIAWYPMFKNLEYMSNFFVFPESALIKV</sequence>
<proteinExistence type="inferred from homology"/>
<keyword evidence="5" id="KW-1185">Reference proteome</keyword>
<dbReference type="GO" id="GO:0005737">
    <property type="term" value="C:cytoplasm"/>
    <property type="evidence" value="ECO:0007669"/>
    <property type="project" value="TreeGrafter"/>
</dbReference>
<dbReference type="InParanoid" id="E2AHL3"/>
<dbReference type="GO" id="GO:0006508">
    <property type="term" value="P:proteolysis"/>
    <property type="evidence" value="ECO:0007669"/>
    <property type="project" value="TreeGrafter"/>
</dbReference>
<evidence type="ECO:0000313" key="5">
    <source>
        <dbReference type="Proteomes" id="UP000000311"/>
    </source>
</evidence>
<keyword evidence="2 4" id="KW-0378">Hydrolase</keyword>
<dbReference type="PANTHER" id="PTHR11533">
    <property type="entry name" value="PROTEASE M1 ZINC METALLOPROTEASE"/>
    <property type="match status" value="1"/>
</dbReference>
<dbReference type="EMBL" id="GL439552">
    <property type="protein sequence ID" value="EFN67083.1"/>
    <property type="molecule type" value="Genomic_DNA"/>
</dbReference>
<dbReference type="GO" id="GO:0070006">
    <property type="term" value="F:metalloaminopeptidase activity"/>
    <property type="evidence" value="ECO:0007669"/>
    <property type="project" value="TreeGrafter"/>
</dbReference>
<dbReference type="GO" id="GO:0008270">
    <property type="term" value="F:zinc ion binding"/>
    <property type="evidence" value="ECO:0007669"/>
    <property type="project" value="TreeGrafter"/>
</dbReference>
<dbReference type="GO" id="GO:0016020">
    <property type="term" value="C:membrane"/>
    <property type="evidence" value="ECO:0007669"/>
    <property type="project" value="TreeGrafter"/>
</dbReference>
<gene>
    <name evidence="4" type="ORF">EAG_06315</name>
</gene>
<dbReference type="GO" id="GO:0043171">
    <property type="term" value="P:peptide catabolic process"/>
    <property type="evidence" value="ECO:0007669"/>
    <property type="project" value="TreeGrafter"/>
</dbReference>
<evidence type="ECO:0000259" key="3">
    <source>
        <dbReference type="Pfam" id="PF11838"/>
    </source>
</evidence>
<keyword evidence="2 4" id="KW-0645">Protease</keyword>
<dbReference type="InterPro" id="IPR050344">
    <property type="entry name" value="Peptidase_M1_aminopeptidases"/>
</dbReference>
<dbReference type="GO" id="GO:0042277">
    <property type="term" value="F:peptide binding"/>
    <property type="evidence" value="ECO:0007669"/>
    <property type="project" value="TreeGrafter"/>
</dbReference>
<dbReference type="Gene3D" id="2.60.40.1910">
    <property type="match status" value="1"/>
</dbReference>
<reference evidence="4 5" key="1">
    <citation type="journal article" date="2010" name="Science">
        <title>Genomic comparison of the ants Camponotus floridanus and Harpegnathos saltator.</title>
        <authorList>
            <person name="Bonasio R."/>
            <person name="Zhang G."/>
            <person name="Ye C."/>
            <person name="Mutti N.S."/>
            <person name="Fang X."/>
            <person name="Qin N."/>
            <person name="Donahue G."/>
            <person name="Yang P."/>
            <person name="Li Q."/>
            <person name="Li C."/>
            <person name="Zhang P."/>
            <person name="Huang Z."/>
            <person name="Berger S.L."/>
            <person name="Reinberg D."/>
            <person name="Wang J."/>
            <person name="Liebig J."/>
        </authorList>
    </citation>
    <scope>NUCLEOTIDE SEQUENCE [LARGE SCALE GENOMIC DNA]</scope>
    <source>
        <strain evidence="5">C129</strain>
    </source>
</reference>
<evidence type="ECO:0000256" key="2">
    <source>
        <dbReference type="ARBA" id="ARBA00022438"/>
    </source>
</evidence>
<dbReference type="AlphaFoldDB" id="E2AHL3"/>
<comment type="similarity">
    <text evidence="1">Belongs to the peptidase M1 family.</text>
</comment>